<dbReference type="eggNOG" id="ENOG502SMUP">
    <property type="taxonomic scope" value="Eukaryota"/>
</dbReference>
<dbReference type="GO" id="GO:0008311">
    <property type="term" value="F:double-stranded DNA 3'-5' DNA exonuclease activity"/>
    <property type="evidence" value="ECO:0007669"/>
    <property type="project" value="TreeGrafter"/>
</dbReference>
<feature type="non-terminal residue" evidence="10">
    <location>
        <position position="403"/>
    </location>
</feature>
<feature type="domain" description="Endonuclease/exonuclease/phosphatase" evidence="9">
    <location>
        <begin position="10"/>
        <end position="245"/>
    </location>
</feature>
<dbReference type="Pfam" id="PF03372">
    <property type="entry name" value="Exo_endo_phos"/>
    <property type="match status" value="1"/>
</dbReference>
<dbReference type="CDD" id="cd09076">
    <property type="entry name" value="L1-EN"/>
    <property type="match status" value="1"/>
</dbReference>
<evidence type="ECO:0000313" key="10">
    <source>
        <dbReference type="EMBL" id="EPT02323.1"/>
    </source>
</evidence>
<feature type="active site" description="Proton donor/acceptor" evidence="5">
    <location>
        <position position="158"/>
    </location>
</feature>
<feature type="non-terminal residue" evidence="10">
    <location>
        <position position="1"/>
    </location>
</feature>
<keyword evidence="2 6" id="KW-0479">Metal-binding</keyword>
<dbReference type="InterPro" id="IPR036691">
    <property type="entry name" value="Endo/exonu/phosph_ase_sf"/>
</dbReference>
<dbReference type="HOGENOM" id="CLU_049840_0_0_1"/>
<keyword evidence="4 6" id="KW-0460">Magnesium</keyword>
<dbReference type="GO" id="GO:0046872">
    <property type="term" value="F:metal ion binding"/>
    <property type="evidence" value="ECO:0007669"/>
    <property type="project" value="UniProtKB-KW"/>
</dbReference>
<keyword evidence="8" id="KW-0175">Coiled coil</keyword>
<evidence type="ECO:0000259" key="9">
    <source>
        <dbReference type="Pfam" id="PF03372"/>
    </source>
</evidence>
<evidence type="ECO:0000256" key="7">
    <source>
        <dbReference type="PIRSR" id="PIRSR604808-3"/>
    </source>
</evidence>
<dbReference type="Proteomes" id="UP000015241">
    <property type="component" value="Unassembled WGS sequence"/>
</dbReference>
<sequence>RTKAHMKIATLNICGRGDLSAGPRQNKWNALHQAAKEQKLGIIAIQEAHLGDAHVQRIHAMYGRRLHIIHSESERENDAEGVAFVLNREQVDISQVEKHAIIPGRALYMKTKWHGGRTLTLLNVYAPNQSTANAKFWEDIQIELRNHRLTRPDVLLGDFNIVEEPGDRLPMRDDANPPVQALKTLLRWLELTDGWRMSEPTTKDYTYPQRGATSRSRIDRIYVTQDLLQASTDWDINTTAIPTDHRLVTARISTENAPFIGKGRWVMPAHIMLDQQYIEEIIKLGKEAIEEAQRTLNLTRTRERNPQKVLKQFKTEAAQRAKERLKRRVPVLKAAIKTLKDTLMGIQGDPSFAEDANLQEEAAKVQDDIVALERRRHGQAQALTNSKYALNREVPSKYWSAVN</sequence>
<dbReference type="GO" id="GO:0003906">
    <property type="term" value="F:DNA-(apurinic or apyrimidinic site) endonuclease activity"/>
    <property type="evidence" value="ECO:0007669"/>
    <property type="project" value="TreeGrafter"/>
</dbReference>
<dbReference type="InterPro" id="IPR004808">
    <property type="entry name" value="AP_endonuc_1"/>
</dbReference>
<protein>
    <recommendedName>
        <fullName evidence="9">Endonuclease/exonuclease/phosphatase domain-containing protein</fullName>
    </recommendedName>
</protein>
<dbReference type="SUPFAM" id="SSF56219">
    <property type="entry name" value="DNase I-like"/>
    <property type="match status" value="1"/>
</dbReference>
<dbReference type="PANTHER" id="PTHR22748">
    <property type="entry name" value="AP ENDONUCLEASE"/>
    <property type="match status" value="1"/>
</dbReference>
<evidence type="ECO:0000256" key="2">
    <source>
        <dbReference type="ARBA" id="ARBA00022723"/>
    </source>
</evidence>
<feature type="site" description="Interaction with DNA substrate" evidence="7">
    <location>
        <position position="245"/>
    </location>
</feature>
<evidence type="ECO:0000256" key="1">
    <source>
        <dbReference type="ARBA" id="ARBA00007092"/>
    </source>
</evidence>
<dbReference type="Gene3D" id="3.60.10.10">
    <property type="entry name" value="Endonuclease/exonuclease/phosphatase"/>
    <property type="match status" value="1"/>
</dbReference>
<evidence type="ECO:0000313" key="11">
    <source>
        <dbReference type="Proteomes" id="UP000015241"/>
    </source>
</evidence>
<dbReference type="InterPro" id="IPR005135">
    <property type="entry name" value="Endo/exonuclease/phosphatase"/>
</dbReference>
<evidence type="ECO:0000256" key="5">
    <source>
        <dbReference type="PIRSR" id="PIRSR604808-1"/>
    </source>
</evidence>
<dbReference type="PANTHER" id="PTHR22748:SF4">
    <property type="entry name" value="DNA-(APURINIC OR APYRIMIDINIC SITE) ENDONUCLEASE 2"/>
    <property type="match status" value="1"/>
</dbReference>
<feature type="binding site" evidence="6">
    <location>
        <position position="245"/>
    </location>
    <ligand>
        <name>Mg(2+)</name>
        <dbReference type="ChEBI" id="CHEBI:18420"/>
        <label>1</label>
    </ligand>
</feature>
<dbReference type="EMBL" id="KE504136">
    <property type="protein sequence ID" value="EPT02323.1"/>
    <property type="molecule type" value="Genomic_DNA"/>
</dbReference>
<feature type="active site" description="Proton acceptor" evidence="5">
    <location>
        <position position="245"/>
    </location>
</feature>
<gene>
    <name evidence="10" type="ORF">FOMPIDRAFT_1101618</name>
</gene>
<evidence type="ECO:0000256" key="4">
    <source>
        <dbReference type="ARBA" id="ARBA00022842"/>
    </source>
</evidence>
<dbReference type="GO" id="GO:0005634">
    <property type="term" value="C:nucleus"/>
    <property type="evidence" value="ECO:0007669"/>
    <property type="project" value="TreeGrafter"/>
</dbReference>
<dbReference type="AlphaFoldDB" id="S8ECI8"/>
<keyword evidence="3" id="KW-0378">Hydrolase</keyword>
<proteinExistence type="inferred from homology"/>
<dbReference type="OrthoDB" id="2799478at2759"/>
<feature type="active site" evidence="5">
    <location>
        <position position="125"/>
    </location>
</feature>
<evidence type="ECO:0000256" key="8">
    <source>
        <dbReference type="SAM" id="Coils"/>
    </source>
</evidence>
<feature type="binding site" evidence="6">
    <location>
        <position position="244"/>
    </location>
    <ligand>
        <name>Mg(2+)</name>
        <dbReference type="ChEBI" id="CHEBI:18420"/>
        <label>1</label>
    </ligand>
</feature>
<name>S8ECI8_FOMSC</name>
<feature type="site" description="Important for catalytic activity" evidence="7">
    <location>
        <position position="219"/>
    </location>
</feature>
<feature type="binding site" evidence="6">
    <location>
        <position position="158"/>
    </location>
    <ligand>
        <name>Mg(2+)</name>
        <dbReference type="ChEBI" id="CHEBI:18420"/>
        <label>1</label>
    </ligand>
</feature>
<feature type="binding site" evidence="6">
    <location>
        <position position="160"/>
    </location>
    <ligand>
        <name>Mg(2+)</name>
        <dbReference type="ChEBI" id="CHEBI:18420"/>
        <label>1</label>
    </ligand>
</feature>
<accession>S8ECI8</accession>
<evidence type="ECO:0000256" key="6">
    <source>
        <dbReference type="PIRSR" id="PIRSR604808-2"/>
    </source>
</evidence>
<feature type="binding site" evidence="6">
    <location>
        <position position="47"/>
    </location>
    <ligand>
        <name>Mg(2+)</name>
        <dbReference type="ChEBI" id="CHEBI:18420"/>
        <label>1</label>
    </ligand>
</feature>
<feature type="coiled-coil region" evidence="8">
    <location>
        <begin position="322"/>
        <end position="375"/>
    </location>
</feature>
<evidence type="ECO:0000256" key="3">
    <source>
        <dbReference type="ARBA" id="ARBA00022801"/>
    </source>
</evidence>
<organism evidence="10 11">
    <name type="scientific">Fomitopsis schrenkii</name>
    <name type="common">Brown rot fungus</name>
    <dbReference type="NCBI Taxonomy" id="2126942"/>
    <lineage>
        <taxon>Eukaryota</taxon>
        <taxon>Fungi</taxon>
        <taxon>Dikarya</taxon>
        <taxon>Basidiomycota</taxon>
        <taxon>Agaricomycotina</taxon>
        <taxon>Agaricomycetes</taxon>
        <taxon>Polyporales</taxon>
        <taxon>Fomitopsis</taxon>
    </lineage>
</organism>
<keyword evidence="11" id="KW-1185">Reference proteome</keyword>
<feature type="binding site" evidence="6">
    <location>
        <position position="12"/>
    </location>
    <ligand>
        <name>Mg(2+)</name>
        <dbReference type="ChEBI" id="CHEBI:18420"/>
        <label>1</label>
    </ligand>
</feature>
<dbReference type="GO" id="GO:0008081">
    <property type="term" value="F:phosphoric diester hydrolase activity"/>
    <property type="evidence" value="ECO:0007669"/>
    <property type="project" value="TreeGrafter"/>
</dbReference>
<comment type="cofactor">
    <cofactor evidence="6">
        <name>Mg(2+)</name>
        <dbReference type="ChEBI" id="CHEBI:18420"/>
    </cofactor>
    <cofactor evidence="6">
        <name>Mn(2+)</name>
        <dbReference type="ChEBI" id="CHEBI:29035"/>
    </cofactor>
    <text evidence="6">Probably binds two magnesium or manganese ions per subunit.</text>
</comment>
<keyword evidence="6" id="KW-0464">Manganese</keyword>
<feature type="site" description="Transition state stabilizer" evidence="7">
    <location>
        <position position="160"/>
    </location>
</feature>
<reference evidence="10 11" key="1">
    <citation type="journal article" date="2012" name="Science">
        <title>The Paleozoic origin of enzymatic lignin decomposition reconstructed from 31 fungal genomes.</title>
        <authorList>
            <person name="Floudas D."/>
            <person name="Binder M."/>
            <person name="Riley R."/>
            <person name="Barry K."/>
            <person name="Blanchette R.A."/>
            <person name="Henrissat B."/>
            <person name="Martinez A.T."/>
            <person name="Otillar R."/>
            <person name="Spatafora J.W."/>
            <person name="Yadav J.S."/>
            <person name="Aerts A."/>
            <person name="Benoit I."/>
            <person name="Boyd A."/>
            <person name="Carlson A."/>
            <person name="Copeland A."/>
            <person name="Coutinho P.M."/>
            <person name="de Vries R.P."/>
            <person name="Ferreira P."/>
            <person name="Findley K."/>
            <person name="Foster B."/>
            <person name="Gaskell J."/>
            <person name="Glotzer D."/>
            <person name="Gorecki P."/>
            <person name="Heitman J."/>
            <person name="Hesse C."/>
            <person name="Hori C."/>
            <person name="Igarashi K."/>
            <person name="Jurgens J.A."/>
            <person name="Kallen N."/>
            <person name="Kersten P."/>
            <person name="Kohler A."/>
            <person name="Kuees U."/>
            <person name="Kumar T.K.A."/>
            <person name="Kuo A."/>
            <person name="LaButti K."/>
            <person name="Larrondo L.F."/>
            <person name="Lindquist E."/>
            <person name="Ling A."/>
            <person name="Lombard V."/>
            <person name="Lucas S."/>
            <person name="Lundell T."/>
            <person name="Martin R."/>
            <person name="McLaughlin D.J."/>
            <person name="Morgenstern I."/>
            <person name="Morin E."/>
            <person name="Murat C."/>
            <person name="Nagy L.G."/>
            <person name="Nolan M."/>
            <person name="Ohm R.A."/>
            <person name="Patyshakuliyeva A."/>
            <person name="Rokas A."/>
            <person name="Ruiz-Duenas F.J."/>
            <person name="Sabat G."/>
            <person name="Salamov A."/>
            <person name="Samejima M."/>
            <person name="Schmutz J."/>
            <person name="Slot J.C."/>
            <person name="St John F."/>
            <person name="Stenlid J."/>
            <person name="Sun H."/>
            <person name="Sun S."/>
            <person name="Syed K."/>
            <person name="Tsang A."/>
            <person name="Wiebenga A."/>
            <person name="Young D."/>
            <person name="Pisabarro A."/>
            <person name="Eastwood D.C."/>
            <person name="Martin F."/>
            <person name="Cullen D."/>
            <person name="Grigoriev I.V."/>
            <person name="Hibbett D.S."/>
        </authorList>
    </citation>
    <scope>NUCLEOTIDE SEQUENCE</scope>
    <source>
        <strain evidence="11">FP-58527</strain>
    </source>
</reference>
<dbReference type="GO" id="GO:0006284">
    <property type="term" value="P:base-excision repair"/>
    <property type="evidence" value="ECO:0007669"/>
    <property type="project" value="TreeGrafter"/>
</dbReference>
<comment type="similarity">
    <text evidence="1">Belongs to the DNA repair enzymes AP/ExoA family.</text>
</comment>
<dbReference type="InParanoid" id="S8ECI8"/>